<dbReference type="RefSeq" id="WP_229212760.1">
    <property type="nucleotide sequence ID" value="NZ_FNAN01000011.1"/>
</dbReference>
<gene>
    <name evidence="1" type="ORF">SAMN04487996_111220</name>
</gene>
<dbReference type="AlphaFoldDB" id="A0A1G7MBZ9"/>
<protein>
    <submittedName>
        <fullName evidence="1">Uncharacterized protein</fullName>
    </submittedName>
</protein>
<reference evidence="2" key="1">
    <citation type="submission" date="2016-10" db="EMBL/GenBank/DDBJ databases">
        <authorList>
            <person name="Varghese N."/>
            <person name="Submissions S."/>
        </authorList>
    </citation>
    <scope>NUCLEOTIDE SEQUENCE [LARGE SCALE GENOMIC DNA]</scope>
    <source>
        <strain evidence="2">DSM 25329</strain>
    </source>
</reference>
<keyword evidence="2" id="KW-1185">Reference proteome</keyword>
<accession>A0A1G7MBZ9</accession>
<sequence length="66" mass="7287">MTKKVIFFHGGGSKQDFQADQKLVDSLGLHLGPSYQIVYPFCPTRVLLTLEGGGKSVRRYPVAMMA</sequence>
<proteinExistence type="predicted"/>
<evidence type="ECO:0000313" key="1">
    <source>
        <dbReference type="EMBL" id="SDF59318.1"/>
    </source>
</evidence>
<evidence type="ECO:0000313" key="2">
    <source>
        <dbReference type="Proteomes" id="UP000198748"/>
    </source>
</evidence>
<organism evidence="1 2">
    <name type="scientific">Dyadobacter soli</name>
    <dbReference type="NCBI Taxonomy" id="659014"/>
    <lineage>
        <taxon>Bacteria</taxon>
        <taxon>Pseudomonadati</taxon>
        <taxon>Bacteroidota</taxon>
        <taxon>Cytophagia</taxon>
        <taxon>Cytophagales</taxon>
        <taxon>Spirosomataceae</taxon>
        <taxon>Dyadobacter</taxon>
    </lineage>
</organism>
<dbReference type="Proteomes" id="UP000198748">
    <property type="component" value="Unassembled WGS sequence"/>
</dbReference>
<dbReference type="EMBL" id="FNAN01000011">
    <property type="protein sequence ID" value="SDF59318.1"/>
    <property type="molecule type" value="Genomic_DNA"/>
</dbReference>
<name>A0A1G7MBZ9_9BACT</name>